<accession>A0A3A4B610</accession>
<dbReference type="InterPro" id="IPR027461">
    <property type="entry name" value="Carboxypeptidase_A_C_sf"/>
</dbReference>
<dbReference type="OrthoDB" id="9807329at2"/>
<dbReference type="CDD" id="cd07025">
    <property type="entry name" value="Peptidase_S66"/>
    <property type="match status" value="1"/>
</dbReference>
<dbReference type="SUPFAM" id="SSF141986">
    <property type="entry name" value="LD-carboxypeptidase A C-terminal domain-like"/>
    <property type="match status" value="1"/>
</dbReference>
<feature type="domain" description="LD-carboxypeptidase N-terminal" evidence="7">
    <location>
        <begin position="22"/>
        <end position="140"/>
    </location>
</feature>
<dbReference type="Gene3D" id="3.40.50.10740">
    <property type="entry name" value="Class I glutamine amidotransferase-like"/>
    <property type="match status" value="1"/>
</dbReference>
<comment type="similarity">
    <text evidence="1">Belongs to the peptidase S66 family.</text>
</comment>
<dbReference type="GO" id="GO:0006508">
    <property type="term" value="P:proteolysis"/>
    <property type="evidence" value="ECO:0007669"/>
    <property type="project" value="UniProtKB-KW"/>
</dbReference>
<proteinExistence type="inferred from homology"/>
<feature type="active site" description="Charge relay system" evidence="6">
    <location>
        <position position="215"/>
    </location>
</feature>
<dbReference type="EMBL" id="QZEY01000001">
    <property type="protein sequence ID" value="RJL36070.1"/>
    <property type="molecule type" value="Genomic_DNA"/>
</dbReference>
<keyword evidence="10" id="KW-1185">Reference proteome</keyword>
<dbReference type="Gene3D" id="3.50.30.60">
    <property type="entry name" value="LD-carboxypeptidase A C-terminal domain-like"/>
    <property type="match status" value="1"/>
</dbReference>
<dbReference type="SUPFAM" id="SSF52317">
    <property type="entry name" value="Class I glutamine amidotransferase-like"/>
    <property type="match status" value="1"/>
</dbReference>
<keyword evidence="3" id="KW-0645">Protease</keyword>
<feature type="domain" description="LD-carboxypeptidase C-terminal" evidence="8">
    <location>
        <begin position="184"/>
        <end position="294"/>
    </location>
</feature>
<protein>
    <submittedName>
        <fullName evidence="9">LD-carboxypeptidase</fullName>
    </submittedName>
</protein>
<keyword evidence="4" id="KW-0378">Hydrolase</keyword>
<gene>
    <name evidence="9" type="ORF">D5H75_04760</name>
</gene>
<comment type="caution">
    <text evidence="9">The sequence shown here is derived from an EMBL/GenBank/DDBJ whole genome shotgun (WGS) entry which is preliminary data.</text>
</comment>
<dbReference type="InterPro" id="IPR027478">
    <property type="entry name" value="LdcA_N"/>
</dbReference>
<dbReference type="InterPro" id="IPR029062">
    <property type="entry name" value="Class_I_gatase-like"/>
</dbReference>
<evidence type="ECO:0000256" key="3">
    <source>
        <dbReference type="ARBA" id="ARBA00022670"/>
    </source>
</evidence>
<keyword evidence="2 9" id="KW-0121">Carboxypeptidase</keyword>
<feature type="active site" description="Nucleophile" evidence="6">
    <location>
        <position position="120"/>
    </location>
</feature>
<reference evidence="9 10" key="1">
    <citation type="submission" date="2018-09" db="EMBL/GenBank/DDBJ databases">
        <title>YIM 75507 draft genome.</title>
        <authorList>
            <person name="Tang S."/>
            <person name="Feng Y."/>
        </authorList>
    </citation>
    <scope>NUCLEOTIDE SEQUENCE [LARGE SCALE GENOMIC DNA]</scope>
    <source>
        <strain evidence="9 10">YIM 75507</strain>
    </source>
</reference>
<keyword evidence="5" id="KW-0720">Serine protease</keyword>
<dbReference type="AlphaFoldDB" id="A0A3A4B610"/>
<evidence type="ECO:0000313" key="9">
    <source>
        <dbReference type="EMBL" id="RJL36070.1"/>
    </source>
</evidence>
<evidence type="ECO:0000256" key="4">
    <source>
        <dbReference type="ARBA" id="ARBA00022801"/>
    </source>
</evidence>
<dbReference type="InterPro" id="IPR003507">
    <property type="entry name" value="S66_fam"/>
</dbReference>
<feature type="active site" description="Charge relay system" evidence="6">
    <location>
        <position position="280"/>
    </location>
</feature>
<dbReference type="InterPro" id="IPR040449">
    <property type="entry name" value="Peptidase_S66_N"/>
</dbReference>
<dbReference type="GO" id="GO:0004180">
    <property type="term" value="F:carboxypeptidase activity"/>
    <property type="evidence" value="ECO:0007669"/>
    <property type="project" value="UniProtKB-KW"/>
</dbReference>
<evidence type="ECO:0000256" key="2">
    <source>
        <dbReference type="ARBA" id="ARBA00022645"/>
    </source>
</evidence>
<dbReference type="InterPro" id="IPR040921">
    <property type="entry name" value="Peptidase_S66C"/>
</dbReference>
<evidence type="ECO:0000259" key="8">
    <source>
        <dbReference type="Pfam" id="PF17676"/>
    </source>
</evidence>
<evidence type="ECO:0000313" key="10">
    <source>
        <dbReference type="Proteomes" id="UP000265768"/>
    </source>
</evidence>
<evidence type="ECO:0000259" key="7">
    <source>
        <dbReference type="Pfam" id="PF02016"/>
    </source>
</evidence>
<dbReference type="PANTHER" id="PTHR30237:SF2">
    <property type="entry name" value="MUREIN TETRAPEPTIDE CARBOXYPEPTIDASE"/>
    <property type="match status" value="1"/>
</dbReference>
<dbReference type="Pfam" id="PF17676">
    <property type="entry name" value="Peptidase_S66C"/>
    <property type="match status" value="1"/>
</dbReference>
<dbReference type="PANTHER" id="PTHR30237">
    <property type="entry name" value="MURAMOYLTETRAPEPTIDE CARBOXYPEPTIDASE"/>
    <property type="match status" value="1"/>
</dbReference>
<dbReference type="PIRSF" id="PIRSF028757">
    <property type="entry name" value="LD-carboxypeptidase"/>
    <property type="match status" value="1"/>
</dbReference>
<dbReference type="GO" id="GO:0008236">
    <property type="term" value="F:serine-type peptidase activity"/>
    <property type="evidence" value="ECO:0007669"/>
    <property type="project" value="UniProtKB-KW"/>
</dbReference>
<name>A0A3A4B610_9ACTN</name>
<dbReference type="RefSeq" id="WP_119925044.1">
    <property type="nucleotide sequence ID" value="NZ_QZEY01000001.1"/>
</dbReference>
<evidence type="ECO:0000256" key="1">
    <source>
        <dbReference type="ARBA" id="ARBA00010233"/>
    </source>
</evidence>
<dbReference type="Proteomes" id="UP000265768">
    <property type="component" value="Unassembled WGS sequence"/>
</dbReference>
<evidence type="ECO:0000256" key="6">
    <source>
        <dbReference type="PIRSR" id="PIRSR028757-1"/>
    </source>
</evidence>
<dbReference type="Pfam" id="PF02016">
    <property type="entry name" value="Peptidase_S66"/>
    <property type="match status" value="1"/>
</dbReference>
<sequence>MEWDEGERAARTPAPLRPGDRVAVVAPCGPVDEVRLARGLAVLRDELGLDVVTGEHLRDRDGYLAGADEARAGDLQDAWCDPEVKAVFCARGGYGATRLLDLLDWDAMRAAAPKPLVGSSDVTALHAAFGRELGTATLFGPMPACATISDGEPEPRSLDHLRAALFDGGAPVTGDDALVPGSARGRLDGGNLALLAALCGTRYAPAFEGAVVLLEDVHEPPYRIDRMLTQLLAAGAFAGARGIVLGSWTDCGDEAALRPLFLDRLGGLGVPILAGVPIGHGSTQLSVWLGADVAIDTESFSMECPIRDRESAA</sequence>
<organism evidence="9 10">
    <name type="scientific">Bailinhaonella thermotolerans</name>
    <dbReference type="NCBI Taxonomy" id="1070861"/>
    <lineage>
        <taxon>Bacteria</taxon>
        <taxon>Bacillati</taxon>
        <taxon>Actinomycetota</taxon>
        <taxon>Actinomycetes</taxon>
        <taxon>Streptosporangiales</taxon>
        <taxon>Streptosporangiaceae</taxon>
        <taxon>Bailinhaonella</taxon>
    </lineage>
</organism>
<evidence type="ECO:0000256" key="5">
    <source>
        <dbReference type="ARBA" id="ARBA00022825"/>
    </source>
</evidence>